<dbReference type="EMBL" id="BTGD01000011">
    <property type="protein sequence ID" value="GMM57195.1"/>
    <property type="molecule type" value="Genomic_DNA"/>
</dbReference>
<dbReference type="GO" id="GO:0051286">
    <property type="term" value="C:cell tip"/>
    <property type="evidence" value="ECO:0007669"/>
    <property type="project" value="TreeGrafter"/>
</dbReference>
<reference evidence="4 5" key="1">
    <citation type="journal article" date="2023" name="Elife">
        <title>Identification of key yeast species and microbe-microbe interactions impacting larval growth of Drosophila in the wild.</title>
        <authorList>
            <person name="Mure A."/>
            <person name="Sugiura Y."/>
            <person name="Maeda R."/>
            <person name="Honda K."/>
            <person name="Sakurai N."/>
            <person name="Takahashi Y."/>
            <person name="Watada M."/>
            <person name="Katoh T."/>
            <person name="Gotoh A."/>
            <person name="Gotoh Y."/>
            <person name="Taniguchi I."/>
            <person name="Nakamura K."/>
            <person name="Hayashi T."/>
            <person name="Katayama T."/>
            <person name="Uemura T."/>
            <person name="Hattori Y."/>
        </authorList>
    </citation>
    <scope>NUCLEOTIDE SEQUENCE [LARGE SCALE GENOMIC DNA]</scope>
    <source>
        <strain evidence="4 5">KH-74</strain>
    </source>
</reference>
<feature type="compositionally biased region" description="Low complexity" evidence="2">
    <location>
        <begin position="148"/>
        <end position="166"/>
    </location>
</feature>
<dbReference type="Proteomes" id="UP001377567">
    <property type="component" value="Unassembled WGS sequence"/>
</dbReference>
<dbReference type="PANTHER" id="PTHR22741">
    <property type="entry name" value="P140CAP/SNIP-RELATED"/>
    <property type="match status" value="1"/>
</dbReference>
<feature type="region of interest" description="Disordered" evidence="2">
    <location>
        <begin position="148"/>
        <end position="273"/>
    </location>
</feature>
<dbReference type="InterPro" id="IPR056279">
    <property type="entry name" value="Aip3p_Bud6_N"/>
</dbReference>
<dbReference type="InterPro" id="IPR005613">
    <property type="entry name" value="AIP3_C"/>
</dbReference>
<evidence type="ECO:0000256" key="1">
    <source>
        <dbReference type="ARBA" id="ARBA00023054"/>
    </source>
</evidence>
<feature type="domain" description="Actin interacting protein 3 C-terminal" evidence="3">
    <location>
        <begin position="386"/>
        <end position="799"/>
    </location>
</feature>
<keyword evidence="5" id="KW-1185">Reference proteome</keyword>
<dbReference type="GO" id="GO:0030010">
    <property type="term" value="P:establishment of cell polarity"/>
    <property type="evidence" value="ECO:0007669"/>
    <property type="project" value="TreeGrafter"/>
</dbReference>
<proteinExistence type="predicted"/>
<keyword evidence="1" id="KW-0175">Coiled coil</keyword>
<evidence type="ECO:0000313" key="5">
    <source>
        <dbReference type="Proteomes" id="UP001377567"/>
    </source>
</evidence>
<gene>
    <name evidence="4" type="ORF">DAKH74_038110</name>
</gene>
<dbReference type="GO" id="GO:0005519">
    <property type="term" value="F:cytoskeletal regulatory protein binding"/>
    <property type="evidence" value="ECO:0007669"/>
    <property type="project" value="InterPro"/>
</dbReference>
<dbReference type="Pfam" id="PF23153">
    <property type="entry name" value="Aip3p_Bud6_N"/>
    <property type="match status" value="1"/>
</dbReference>
<evidence type="ECO:0000256" key="2">
    <source>
        <dbReference type="SAM" id="MobiDB-lite"/>
    </source>
</evidence>
<organism evidence="4 5">
    <name type="scientific">Maudiozyma humilis</name>
    <name type="common">Sour dough yeast</name>
    <name type="synonym">Kazachstania humilis</name>
    <dbReference type="NCBI Taxonomy" id="51915"/>
    <lineage>
        <taxon>Eukaryota</taxon>
        <taxon>Fungi</taxon>
        <taxon>Dikarya</taxon>
        <taxon>Ascomycota</taxon>
        <taxon>Saccharomycotina</taxon>
        <taxon>Saccharomycetes</taxon>
        <taxon>Saccharomycetales</taxon>
        <taxon>Saccharomycetaceae</taxon>
        <taxon>Maudiozyma</taxon>
    </lineage>
</organism>
<comment type="caution">
    <text evidence="4">The sequence shown here is derived from an EMBL/GenBank/DDBJ whole genome shotgun (WGS) entry which is preliminary data.</text>
</comment>
<dbReference type="SMART" id="SM00806">
    <property type="entry name" value="AIP3"/>
    <property type="match status" value="1"/>
</dbReference>
<sequence>MSAASGTGSTTPRSSSTSARTSVSIETTVTKLLMSTKHLLQILTQWSKGAATGKMVSDSYVQLGNDFKLVSKFFTHAKVDISDVGDVPTQLRKVLEVTLREPPSDTTLNKYLPSIREIIVRLLDKLKVKQMLLKQARQEQLMAKISIDNQSSSSSASPSISSPSKNSGKELSATPSQSTLKSAVDSYAKPAASRHDSAAAPGAQGGITPSPTLAPPKNKVESPVPAPVQSHSPKSVLAPPAPTINIEQSKAPEPDENADITGSTSAAGPDKANAVVGDSLTVSKVRDSADTDALEQLKNGTNLQRRASKRYSAYHMAKLTNQSTMEAVNAAAYATSPVPNMPNMYDMDNNKSPSRIASTQMANRLSSHSKRDSVEQNALDGEYTVFLKLNGRTKKCVVPVITNINNLRLLFVERFAYSPGGNTFPDVYITDPHYNVPYELDEQDMGLIKDGSILELRVEENSPVSSERFETLMKTIKQEISNSHLEILKHLEDSAPVTSSAASTGAKGAIQPAPAGVISKSVNITGGQVDFTEMKRQLMVLKQLYLTNKSSAETSIGGLKKKLEEFKSVSIDTGSGVNKEYVEKSQSTLSDISDGLLTSVDDLQDVIEILRKDVADRGSRPTAKKLDSVESELKNAQTNLSKMEKFITTEKPHWKTIWETALDKVCEEQQFLSLQEDLLFDLKEDLEKANETFNLIHLCCEEQEKNPTKPRVNPILPILKPGTFNQVREQVMVAVESINPNHEERLDALGKAEKHWEREKKYKEEDEFKDELGNFVEQSHLKKSGGVEEIERLRREKDEANLRATFGGGMAL</sequence>
<dbReference type="GO" id="GO:0005737">
    <property type="term" value="C:cytoplasm"/>
    <property type="evidence" value="ECO:0007669"/>
    <property type="project" value="TreeGrafter"/>
</dbReference>
<protein>
    <submittedName>
        <fullName evidence="4">Bud6 protein</fullName>
    </submittedName>
</protein>
<dbReference type="InterPro" id="IPR051825">
    <property type="entry name" value="SRCIN1"/>
</dbReference>
<evidence type="ECO:0000313" key="4">
    <source>
        <dbReference type="EMBL" id="GMM57195.1"/>
    </source>
</evidence>
<evidence type="ECO:0000259" key="3">
    <source>
        <dbReference type="SMART" id="SM00806"/>
    </source>
</evidence>
<dbReference type="Pfam" id="PF03915">
    <property type="entry name" value="AIP3"/>
    <property type="match status" value="1"/>
</dbReference>
<dbReference type="AlphaFoldDB" id="A0AAV5S0K2"/>
<dbReference type="PANTHER" id="PTHR22741:SF10">
    <property type="entry name" value="COILED-COIL DOMAIN-CONTAINING PROTEIN CG32809"/>
    <property type="match status" value="1"/>
</dbReference>
<dbReference type="InterPro" id="IPR022782">
    <property type="entry name" value="AIP3-like_C"/>
</dbReference>
<dbReference type="Gene3D" id="1.20.58.1540">
    <property type="entry name" value="Actin interacting protein 3, C-terminal domain"/>
    <property type="match status" value="1"/>
</dbReference>
<name>A0AAV5S0K2_MAUHU</name>
<feature type="region of interest" description="Disordered" evidence="2">
    <location>
        <begin position="1"/>
        <end position="22"/>
    </location>
</feature>
<accession>A0AAV5S0K2</accession>